<keyword evidence="3" id="KW-1185">Reference proteome</keyword>
<accession>A0A5E4CSS0</accession>
<name>A0A5E4CSS0_MARMO</name>
<evidence type="ECO:0000313" key="3">
    <source>
        <dbReference type="Proteomes" id="UP000335636"/>
    </source>
</evidence>
<dbReference type="EMBL" id="CABDUW010001793">
    <property type="protein sequence ID" value="VTJ84071.1"/>
    <property type="molecule type" value="Genomic_DNA"/>
</dbReference>
<evidence type="ECO:0000256" key="1">
    <source>
        <dbReference type="SAM" id="MobiDB-lite"/>
    </source>
</evidence>
<organism evidence="2 3">
    <name type="scientific">Marmota monax</name>
    <name type="common">Woodchuck</name>
    <dbReference type="NCBI Taxonomy" id="9995"/>
    <lineage>
        <taxon>Eukaryota</taxon>
        <taxon>Metazoa</taxon>
        <taxon>Chordata</taxon>
        <taxon>Craniata</taxon>
        <taxon>Vertebrata</taxon>
        <taxon>Euteleostomi</taxon>
        <taxon>Mammalia</taxon>
        <taxon>Eutheria</taxon>
        <taxon>Euarchontoglires</taxon>
        <taxon>Glires</taxon>
        <taxon>Rodentia</taxon>
        <taxon>Sciuromorpha</taxon>
        <taxon>Sciuridae</taxon>
        <taxon>Xerinae</taxon>
        <taxon>Marmotini</taxon>
        <taxon>Marmota</taxon>
    </lineage>
</organism>
<dbReference type="AlphaFoldDB" id="A0A5E4CSS0"/>
<dbReference type="Proteomes" id="UP000335636">
    <property type="component" value="Unassembled WGS sequence"/>
</dbReference>
<sequence>MLPAPRARPTDSSRAGTGLQPRPSGRYRREGRQHERSNGPAGLRARPARRPSRPSGLAVGVAFAQALGKEGKLSGLLPESLQRQRRTSGNEVQPQVAPAPATATLADPTELPARVDNVTSASPLFGFSGLRARRQREAWESVTSVVSPGV</sequence>
<reference evidence="2" key="1">
    <citation type="submission" date="2019-04" db="EMBL/GenBank/DDBJ databases">
        <authorList>
            <person name="Alioto T."/>
            <person name="Alioto T."/>
        </authorList>
    </citation>
    <scope>NUCLEOTIDE SEQUENCE [LARGE SCALE GENOMIC DNA]</scope>
</reference>
<evidence type="ECO:0000313" key="2">
    <source>
        <dbReference type="EMBL" id="VTJ84071.1"/>
    </source>
</evidence>
<feature type="region of interest" description="Disordered" evidence="1">
    <location>
        <begin position="1"/>
        <end position="57"/>
    </location>
</feature>
<proteinExistence type="predicted"/>
<feature type="compositionally biased region" description="Basic and acidic residues" evidence="1">
    <location>
        <begin position="27"/>
        <end position="37"/>
    </location>
</feature>
<gene>
    <name evidence="2" type="ORF">MONAX_5E030255</name>
</gene>
<comment type="caution">
    <text evidence="2">The sequence shown here is derived from an EMBL/GenBank/DDBJ whole genome shotgun (WGS) entry which is preliminary data.</text>
</comment>
<protein>
    <submittedName>
        <fullName evidence="2">Uncharacterized protein</fullName>
    </submittedName>
</protein>